<dbReference type="GO" id="GO:0102965">
    <property type="term" value="F:alcohol-forming long-chain fatty acyl-CoA reductase activity"/>
    <property type="evidence" value="ECO:0007669"/>
    <property type="project" value="UniProtKB-EC"/>
</dbReference>
<proteinExistence type="inferred from homology"/>
<gene>
    <name evidence="4" type="primary">LOC106747262</name>
</gene>
<accession>A0A6P3XNU6</accession>
<dbReference type="InterPro" id="IPR013120">
    <property type="entry name" value="FAR_NAD-bd"/>
</dbReference>
<dbReference type="GeneID" id="106747262"/>
<keyword evidence="1" id="KW-0521">NADP</keyword>
<name>A0A6P3XNU6_DINQU</name>
<dbReference type="Gene3D" id="3.40.50.720">
    <property type="entry name" value="NAD(P)-binding Rossmann-like Domain"/>
    <property type="match status" value="1"/>
</dbReference>
<dbReference type="InterPro" id="IPR026055">
    <property type="entry name" value="FAR"/>
</dbReference>
<dbReference type="OrthoDB" id="429813at2759"/>
<dbReference type="RefSeq" id="XP_014480111.1">
    <property type="nucleotide sequence ID" value="XM_014624625.1"/>
</dbReference>
<keyword evidence="1" id="KW-0443">Lipid metabolism</keyword>
<comment type="catalytic activity">
    <reaction evidence="1">
        <text>a long-chain fatty acyl-CoA + 2 NADPH + 2 H(+) = a long-chain primary fatty alcohol + 2 NADP(+) + CoA</text>
        <dbReference type="Rhea" id="RHEA:52716"/>
        <dbReference type="ChEBI" id="CHEBI:15378"/>
        <dbReference type="ChEBI" id="CHEBI:57287"/>
        <dbReference type="ChEBI" id="CHEBI:57783"/>
        <dbReference type="ChEBI" id="CHEBI:58349"/>
        <dbReference type="ChEBI" id="CHEBI:77396"/>
        <dbReference type="ChEBI" id="CHEBI:83139"/>
        <dbReference type="EC" id="1.2.1.84"/>
    </reaction>
</comment>
<dbReference type="EC" id="1.2.1.84" evidence="1"/>
<dbReference type="Proteomes" id="UP000515204">
    <property type="component" value="Unplaced"/>
</dbReference>
<organism evidence="3 4">
    <name type="scientific">Dinoponera quadriceps</name>
    <name type="common">South American ant</name>
    <dbReference type="NCBI Taxonomy" id="609295"/>
    <lineage>
        <taxon>Eukaryota</taxon>
        <taxon>Metazoa</taxon>
        <taxon>Ecdysozoa</taxon>
        <taxon>Arthropoda</taxon>
        <taxon>Hexapoda</taxon>
        <taxon>Insecta</taxon>
        <taxon>Pterygota</taxon>
        <taxon>Neoptera</taxon>
        <taxon>Endopterygota</taxon>
        <taxon>Hymenoptera</taxon>
        <taxon>Apocrita</taxon>
        <taxon>Aculeata</taxon>
        <taxon>Formicoidea</taxon>
        <taxon>Formicidae</taxon>
        <taxon>Ponerinae</taxon>
        <taxon>Ponerini</taxon>
        <taxon>Dinoponera</taxon>
    </lineage>
</organism>
<comment type="function">
    <text evidence="1">Catalyzes the reduction of fatty acyl-CoA to fatty alcohols.</text>
</comment>
<reference evidence="4" key="1">
    <citation type="submission" date="2025-08" db="UniProtKB">
        <authorList>
            <consortium name="RefSeq"/>
        </authorList>
    </citation>
    <scope>IDENTIFICATION</scope>
</reference>
<feature type="domain" description="Thioester reductase (TE)" evidence="2">
    <location>
        <begin position="27"/>
        <end position="118"/>
    </location>
</feature>
<evidence type="ECO:0000313" key="3">
    <source>
        <dbReference type="Proteomes" id="UP000515204"/>
    </source>
</evidence>
<dbReference type="Pfam" id="PF07993">
    <property type="entry name" value="NAD_binding_4"/>
    <property type="match status" value="1"/>
</dbReference>
<dbReference type="AlphaFoldDB" id="A0A6P3XNU6"/>
<feature type="non-terminal residue" evidence="4">
    <location>
        <position position="132"/>
    </location>
</feature>
<keyword evidence="3" id="KW-1185">Reference proteome</keyword>
<keyword evidence="1" id="KW-0560">Oxidoreductase</keyword>
<dbReference type="KEGG" id="dqu:106747262"/>
<dbReference type="GO" id="GO:0080019">
    <property type="term" value="F:alcohol-forming very long-chain fatty acyl-CoA reductase activity"/>
    <property type="evidence" value="ECO:0007669"/>
    <property type="project" value="InterPro"/>
</dbReference>
<dbReference type="GO" id="GO:0035336">
    <property type="term" value="P:long-chain fatty-acyl-CoA metabolic process"/>
    <property type="evidence" value="ECO:0007669"/>
    <property type="project" value="TreeGrafter"/>
</dbReference>
<comment type="similarity">
    <text evidence="1">Belongs to the fatty acyl-CoA reductase family.</text>
</comment>
<dbReference type="PANTHER" id="PTHR11011">
    <property type="entry name" value="MALE STERILITY PROTEIN 2-RELATED"/>
    <property type="match status" value="1"/>
</dbReference>
<sequence>MAHCGNSNVTIRQTPIQAFYAGQSIFITGGTGFLVKILIEKLLRSCPNVSKMCLMVCSKKNKSAATRLDEIFESPLFGRVKEEMPNFREKIVPVVGELYKVDLGFTKDDRDLLAHKVRNLIVKIQQKYFSYK</sequence>
<evidence type="ECO:0000256" key="1">
    <source>
        <dbReference type="RuleBase" id="RU363097"/>
    </source>
</evidence>
<evidence type="ECO:0000259" key="2">
    <source>
        <dbReference type="Pfam" id="PF07993"/>
    </source>
</evidence>
<dbReference type="PANTHER" id="PTHR11011:SF60">
    <property type="entry name" value="FATTY ACYL-COA REDUCTASE-RELATED"/>
    <property type="match status" value="1"/>
</dbReference>
<protein>
    <recommendedName>
        <fullName evidence="1">Fatty acyl-CoA reductase</fullName>
        <ecNumber evidence="1">1.2.1.84</ecNumber>
    </recommendedName>
</protein>
<evidence type="ECO:0000313" key="4">
    <source>
        <dbReference type="RefSeq" id="XP_014480111.1"/>
    </source>
</evidence>
<dbReference type="GO" id="GO:0005777">
    <property type="term" value="C:peroxisome"/>
    <property type="evidence" value="ECO:0007669"/>
    <property type="project" value="TreeGrafter"/>
</dbReference>
<keyword evidence="1" id="KW-0444">Lipid biosynthesis</keyword>